<keyword evidence="4" id="KW-1185">Reference proteome</keyword>
<evidence type="ECO:0000313" key="4">
    <source>
        <dbReference type="Proteomes" id="UP001237448"/>
    </source>
</evidence>
<organism evidence="3 4">
    <name type="scientific">Labrys monachus</name>
    <dbReference type="NCBI Taxonomy" id="217067"/>
    <lineage>
        <taxon>Bacteria</taxon>
        <taxon>Pseudomonadati</taxon>
        <taxon>Pseudomonadota</taxon>
        <taxon>Alphaproteobacteria</taxon>
        <taxon>Hyphomicrobiales</taxon>
        <taxon>Xanthobacteraceae</taxon>
        <taxon>Labrys</taxon>
    </lineage>
</organism>
<sequence length="308" mass="34781">MVRRVTPAEYNAMVRRQNQEIDRVNRANKAAYEKWVRDTNREIDRINQHNKRLVDNHNREVRQYNQKRQAAIGKYNQAVRTHNAQVERDRQRRLSALRALTTSRYADVRDSSFDLSARYDRVEAIGSANTDILAAAKRESSNSAAVAYALNADTEAPTESAQDTGILDYLTDLSQDLCDRWKGALFALNPANTDAARHFCTSVREIFTEILDRWADDKDVIAADPSYEKTPNGTPSRKAKVRYLLKQKGADSPEMLGFVEKDIDDILQLFPVFNKATHGAAGTLTFASLKALRQRVEGGIMFLATIAS</sequence>
<protein>
    <recommendedName>
        <fullName evidence="2">Predicted pPIWI-associating nuclease domain-containing protein</fullName>
    </recommendedName>
</protein>
<evidence type="ECO:0000313" key="3">
    <source>
        <dbReference type="EMBL" id="MDQ0395782.1"/>
    </source>
</evidence>
<reference evidence="3 4" key="1">
    <citation type="submission" date="2023-07" db="EMBL/GenBank/DDBJ databases">
        <title>Genomic Encyclopedia of Type Strains, Phase IV (KMG-IV): sequencing the most valuable type-strain genomes for metagenomic binning, comparative biology and taxonomic classification.</title>
        <authorList>
            <person name="Goeker M."/>
        </authorList>
    </citation>
    <scope>NUCLEOTIDE SEQUENCE [LARGE SCALE GENOMIC DNA]</scope>
    <source>
        <strain evidence="3 4">DSM 5896</strain>
    </source>
</reference>
<dbReference type="InterPro" id="IPR040556">
    <property type="entry name" value="pP_pnuc_1"/>
</dbReference>
<evidence type="ECO:0000256" key="1">
    <source>
        <dbReference type="SAM" id="Coils"/>
    </source>
</evidence>
<feature type="coiled-coil region" evidence="1">
    <location>
        <begin position="14"/>
        <end position="74"/>
    </location>
</feature>
<keyword evidence="1" id="KW-0175">Coiled coil</keyword>
<accession>A0ABU0FMF6</accession>
<dbReference type="Pfam" id="PF18165">
    <property type="entry name" value="pP_pnuc_1"/>
    <property type="match status" value="1"/>
</dbReference>
<gene>
    <name evidence="3" type="ORF">J3R73_005574</name>
</gene>
<dbReference type="RefSeq" id="WP_307435017.1">
    <property type="nucleotide sequence ID" value="NZ_JAUSVK010000001.1"/>
</dbReference>
<dbReference type="Proteomes" id="UP001237448">
    <property type="component" value="Unassembled WGS sequence"/>
</dbReference>
<evidence type="ECO:0000259" key="2">
    <source>
        <dbReference type="Pfam" id="PF18165"/>
    </source>
</evidence>
<name>A0ABU0FMF6_9HYPH</name>
<proteinExistence type="predicted"/>
<feature type="domain" description="Predicted pPIWI-associating nuclease" evidence="2">
    <location>
        <begin position="171"/>
        <end position="302"/>
    </location>
</feature>
<comment type="caution">
    <text evidence="3">The sequence shown here is derived from an EMBL/GenBank/DDBJ whole genome shotgun (WGS) entry which is preliminary data.</text>
</comment>
<dbReference type="EMBL" id="JAUSVK010000001">
    <property type="protein sequence ID" value="MDQ0395782.1"/>
    <property type="molecule type" value="Genomic_DNA"/>
</dbReference>